<evidence type="ECO:0000313" key="3">
    <source>
        <dbReference type="EMBL" id="TPW25852.1"/>
    </source>
</evidence>
<dbReference type="Proteomes" id="UP000320314">
    <property type="component" value="Unassembled WGS sequence"/>
</dbReference>
<dbReference type="Pfam" id="PF18932">
    <property type="entry name" value="DUF5681"/>
    <property type="match status" value="1"/>
</dbReference>
<evidence type="ECO:0000313" key="4">
    <source>
        <dbReference type="Proteomes" id="UP000320314"/>
    </source>
</evidence>
<dbReference type="EMBL" id="VHLH01000047">
    <property type="protein sequence ID" value="TPW25852.1"/>
    <property type="molecule type" value="Genomic_DNA"/>
</dbReference>
<sequence length="130" mass="14401">MKKGHKPTQKQREHLKRIGFQKGRSGNPKGRPPMPEEVKTKLAYLSDDAVTTLMEVMREGKNEASRVKAAEAVLAYQIAKAATKHEVDVTHGFDFRAVLEAAEQAEHGKLGTTIEADVIENTSGKHRGKR</sequence>
<reference evidence="3 4" key="1">
    <citation type="submission" date="2019-06" db="EMBL/GenBank/DDBJ databases">
        <authorList>
            <person name="Li M."/>
        </authorList>
    </citation>
    <scope>NUCLEOTIDE SEQUENCE [LARGE SCALE GENOMIC DNA]</scope>
    <source>
        <strain evidence="3 4">BGMRC6574</strain>
    </source>
</reference>
<feature type="compositionally biased region" description="Basic residues" evidence="1">
    <location>
        <begin position="1"/>
        <end position="19"/>
    </location>
</feature>
<feature type="domain" description="DUF5681" evidence="2">
    <location>
        <begin position="20"/>
        <end position="83"/>
    </location>
</feature>
<dbReference type="AlphaFoldDB" id="A0A506TUW4"/>
<evidence type="ECO:0000259" key="2">
    <source>
        <dbReference type="Pfam" id="PF18932"/>
    </source>
</evidence>
<dbReference type="OrthoDB" id="8381657at2"/>
<comment type="caution">
    <text evidence="3">The sequence shown here is derived from an EMBL/GenBank/DDBJ whole genome shotgun (WGS) entry which is preliminary data.</text>
</comment>
<protein>
    <recommendedName>
        <fullName evidence="2">DUF5681 domain-containing protein</fullName>
    </recommendedName>
</protein>
<name>A0A506TUW4_9HYPH</name>
<dbReference type="RefSeq" id="WP_141168366.1">
    <property type="nucleotide sequence ID" value="NZ_VHLH01000047.1"/>
</dbReference>
<keyword evidence="4" id="KW-1185">Reference proteome</keyword>
<organism evidence="3 4">
    <name type="scientific">Pararhizobium mangrovi</name>
    <dbReference type="NCBI Taxonomy" id="2590452"/>
    <lineage>
        <taxon>Bacteria</taxon>
        <taxon>Pseudomonadati</taxon>
        <taxon>Pseudomonadota</taxon>
        <taxon>Alphaproteobacteria</taxon>
        <taxon>Hyphomicrobiales</taxon>
        <taxon>Rhizobiaceae</taxon>
        <taxon>Rhizobium/Agrobacterium group</taxon>
        <taxon>Pararhizobium</taxon>
    </lineage>
</organism>
<accession>A0A506TUW4</accession>
<feature type="region of interest" description="Disordered" evidence="1">
    <location>
        <begin position="1"/>
        <end position="38"/>
    </location>
</feature>
<gene>
    <name evidence="3" type="ORF">FJU11_17490</name>
</gene>
<proteinExistence type="predicted"/>
<evidence type="ECO:0000256" key="1">
    <source>
        <dbReference type="SAM" id="MobiDB-lite"/>
    </source>
</evidence>
<dbReference type="InterPro" id="IPR043736">
    <property type="entry name" value="DUF5681"/>
</dbReference>